<gene>
    <name evidence="2" type="ORF">HG543_26905</name>
</gene>
<protein>
    <submittedName>
        <fullName evidence="2">Aspartyl/asparaginyl beta-hydroxylase domain-containing protein</fullName>
    </submittedName>
</protein>
<sequence>MSPVAIRLPRTYDAARMQAELRHLEALRRVSAGYAGEANHAWESLCLMAPRQGPLEGAGHRRPAGSPDEDAVPTEALARAPYLAGILEELPCPKRLVRLMSLGPGGIISEHRDEFVSFQDGLLRLHIPVVTHPDVDFFIDHQRCDWREGEFWYGDFSRPHSGHNRSQVTRVHLVMDVKVDDFVLSLFPAEFVAAQRALGIQMAGQEAPDEDPLRRFSFGFRLPAGFVPPGTSYEPLPEPADGRVQVQDGRLIVLVNEQPLLGLEPTSDDTLLVRGLAPGTTMECDFEQGRVVGAALVSGVDGARFRLQVRPG</sequence>
<dbReference type="AlphaFoldDB" id="A0A848LLH6"/>
<feature type="domain" description="Aspartyl/asparaginy/proline hydroxylase" evidence="1">
    <location>
        <begin position="19"/>
        <end position="178"/>
    </location>
</feature>
<reference evidence="2 3" key="1">
    <citation type="submission" date="2020-04" db="EMBL/GenBank/DDBJ databases">
        <title>Draft genome of Pyxidicoccus fallax type strain.</title>
        <authorList>
            <person name="Whitworth D.E."/>
        </authorList>
    </citation>
    <scope>NUCLEOTIDE SEQUENCE [LARGE SCALE GENOMIC DNA]</scope>
    <source>
        <strain evidence="2 3">DSM 14698</strain>
    </source>
</reference>
<keyword evidence="3" id="KW-1185">Reference proteome</keyword>
<dbReference type="SUPFAM" id="SSF51197">
    <property type="entry name" value="Clavaminate synthase-like"/>
    <property type="match status" value="1"/>
</dbReference>
<evidence type="ECO:0000259" key="1">
    <source>
        <dbReference type="Pfam" id="PF05118"/>
    </source>
</evidence>
<evidence type="ECO:0000313" key="3">
    <source>
        <dbReference type="Proteomes" id="UP000518300"/>
    </source>
</evidence>
<organism evidence="2 3">
    <name type="scientific">Pyxidicoccus fallax</name>
    <dbReference type="NCBI Taxonomy" id="394095"/>
    <lineage>
        <taxon>Bacteria</taxon>
        <taxon>Pseudomonadati</taxon>
        <taxon>Myxococcota</taxon>
        <taxon>Myxococcia</taxon>
        <taxon>Myxococcales</taxon>
        <taxon>Cystobacterineae</taxon>
        <taxon>Myxococcaceae</taxon>
        <taxon>Pyxidicoccus</taxon>
    </lineage>
</organism>
<name>A0A848LLH6_9BACT</name>
<dbReference type="EMBL" id="JABBJJ010000138">
    <property type="protein sequence ID" value="NMO18464.1"/>
    <property type="molecule type" value="Genomic_DNA"/>
</dbReference>
<dbReference type="Gene3D" id="2.60.120.330">
    <property type="entry name" value="B-lactam Antibiotic, Isopenicillin N Synthase, Chain"/>
    <property type="match status" value="1"/>
</dbReference>
<dbReference type="RefSeq" id="WP_169347732.1">
    <property type="nucleotide sequence ID" value="NZ_JABBJJ010000138.1"/>
</dbReference>
<dbReference type="InterPro" id="IPR007803">
    <property type="entry name" value="Asp/Arg/Pro-Hydrxlase"/>
</dbReference>
<dbReference type="Proteomes" id="UP000518300">
    <property type="component" value="Unassembled WGS sequence"/>
</dbReference>
<proteinExistence type="predicted"/>
<evidence type="ECO:0000313" key="2">
    <source>
        <dbReference type="EMBL" id="NMO18464.1"/>
    </source>
</evidence>
<comment type="caution">
    <text evidence="2">The sequence shown here is derived from an EMBL/GenBank/DDBJ whole genome shotgun (WGS) entry which is preliminary data.</text>
</comment>
<dbReference type="Pfam" id="PF05118">
    <property type="entry name" value="Asp_Arg_Hydrox"/>
    <property type="match status" value="1"/>
</dbReference>
<accession>A0A848LLH6</accession>
<dbReference type="InterPro" id="IPR027443">
    <property type="entry name" value="IPNS-like_sf"/>
</dbReference>